<dbReference type="Pfam" id="PF13385">
    <property type="entry name" value="Laminin_G_3"/>
    <property type="match status" value="1"/>
</dbReference>
<dbReference type="KEGG" id="vcy:IX92_13455"/>
<reference evidence="5 6" key="1">
    <citation type="submission" date="2014-10" db="EMBL/GenBank/DDBJ databases">
        <title>The Complete Genome Sequence for the Shellfish Pathogen Vibrio coralliilyticus RE98 Isolated from a Shellfish Hatchery.</title>
        <authorList>
            <person name="Richards G.P."/>
            <person name="Bono J.L."/>
            <person name="Watson M.A."/>
            <person name="Needleman D.S."/>
        </authorList>
    </citation>
    <scope>NUCLEOTIDE SEQUENCE [LARGE SCALE GENOMIC DNA]</scope>
    <source>
        <strain evidence="5 6">RE98</strain>
    </source>
</reference>
<dbReference type="PANTHER" id="PTHR47635">
    <property type="entry name" value="CUB DOMAIN-CONTAINING PROTEIN"/>
    <property type="match status" value="1"/>
</dbReference>
<feature type="chain" id="PRO_5042971691" description="LamG-like jellyroll fold domain-containing protein" evidence="3">
    <location>
        <begin position="20"/>
        <end position="1502"/>
    </location>
</feature>
<name>A0AAN0SEV4_9VIBR</name>
<dbReference type="RefSeq" id="WP_043009332.1">
    <property type="nucleotide sequence ID" value="NZ_CP009617.1"/>
</dbReference>
<dbReference type="InterPro" id="IPR006558">
    <property type="entry name" value="LamG-like"/>
</dbReference>
<evidence type="ECO:0000313" key="5">
    <source>
        <dbReference type="EMBL" id="AIW19991.1"/>
    </source>
</evidence>
<evidence type="ECO:0000313" key="6">
    <source>
        <dbReference type="Proteomes" id="UP000030081"/>
    </source>
</evidence>
<feature type="signal peptide" evidence="3">
    <location>
        <begin position="1"/>
        <end position="19"/>
    </location>
</feature>
<evidence type="ECO:0000256" key="3">
    <source>
        <dbReference type="SAM" id="SignalP"/>
    </source>
</evidence>
<keyword evidence="6" id="KW-1185">Reference proteome</keyword>
<dbReference type="PANTHER" id="PTHR47635:SF2">
    <property type="entry name" value="LAMG-LIKE JELLYROLL FOLD DOMAIN-CONTAINING PROTEIN"/>
    <property type="match status" value="1"/>
</dbReference>
<proteinExistence type="predicted"/>
<dbReference type="Proteomes" id="UP000030081">
    <property type="component" value="Chromosome 1"/>
</dbReference>
<sequence>MMPRLFLILVALLATPVLAQEYVLSQTPSERSLPPCSSGNWSLSFGSGTDTYRCQNGKVELSSNDTIRATDNSILDADDGFSFDGGNTVGNATYTIDLEASYGSFDWSESNNKLYGRFDANSSSVSLKDVEMTGGIITGGDVVLEDSNIGGAVRSNNNKVELKGTEVTGSVFANGDINIEESSKVTGSVTTPNNKVTVKDSEVTGDIDSNGDLTIEDSNIIGDLTSSNNKVIVKDSDVYGDVSANGEITIEDSVVIGDLTSTNNHIKLEDGSEIVGDVTAGQPNWGTVYVNDGSTVEGTCLYQQSPANSCGVDALPDPVALYHLEESTWNGTANEVKDESGNNLHGRAINGALTATSTPALPTIDSLGTCGYGYFEHDNNQYVEVADNNNLDLNKTLTVSAWIYPTSSPNSGGLHSIFSKDTNFEVHMDSNRRIFWWWQEKNSSTRSLTSSSSVPLNDWTFVTIRYDFQKSKASLFINGVLRASRTSNQNKQLQTNSNPLHIGQDQNSAGRAFDGAIDEVQIFDEDLTDQQIRQLYRQRHTCSNTPTLQCFSDDFNSGSLSNLWVTSTSSGSFMPGVINSRLRFTQAVQDQATSSTYQRLFPAKDNLVEIEFDHFAYNGSGADGIGVVLSDALVTPRAGAFGGPLGYGFKPNEPGFAGGWLGVGIDEYGNFSNEGGQGSDPGRRRQSVALRGSGVDETGYRYLAGACNNGQTNQNGNCLSPTVDNNNSGAVHRYKIVVDSRITNESQVEISRKIGNGSWQSIVGPINVLDSQYNQAAVPDDFLLSITGSTGSVTNIHEIDNFQVCALRSRPVEDQIDHFRITHSGQEPTCNAEEVTITACKNSSCTEQYTDSVIATLSPETVSGGGGWVGGNVKTFSGGSGTFYVRKNQPGTLTLDVIGSTPPAMPFSTNLCDDGSGLSADNCDVVFSDSGFVIDVPDKYGAESVTATIQAVKQGDSATQCVPSFANVTKSVDLWSQYIDPVGGVDLIGTPKVSVENTEIGTSEAGSTNFNLAFDSSGQASVALNYDDAGHMQLNAKFNGTGDEQGLELTGSSNFVSAPKYLTVTAENSSGGTGACSSADTSCSVFAKAGESFTLKVTAYNQDDEVTPNYKHSGITISHSLVEPSTGSTGSISATSYNHVPILNGTNSVTQSVSEVGVFNFTATPPSSFYGNTTKTIAAGSTGNIGRFTPAYFELPTTSTDILNTPLLLGACSQSPKFSYIGQSFGYSTNPTLTLSPKAVDGSAVSNYLLGDWWRYNSNWGSRNYIADNGLTMALDTAASPSVTRTPATGNSMALENEMIYYTKETTPINPFTASFQLVLTASDVTDSDGICLKSNDSGACQGINFDDVDGEMALRWGRLVINDTYGSEIATVRQRLELQHYQSNRFETNTDDSCTSFGAIGNFVFTSGEYTVVTNGSPTQPEVNASLVSSTASSGESWIEFNPPGSGITGTITTSLNVNSLFPWLMDDEDGDGNFENSTSGLTQFGLYRGSDRVIWWNEQN</sequence>
<evidence type="ECO:0000256" key="2">
    <source>
        <dbReference type="ARBA" id="ARBA00023157"/>
    </source>
</evidence>
<feature type="domain" description="LamG-like jellyroll fold" evidence="4">
    <location>
        <begin position="395"/>
        <end position="530"/>
    </location>
</feature>
<dbReference type="SUPFAM" id="SSF49899">
    <property type="entry name" value="Concanavalin A-like lectins/glucanases"/>
    <property type="match status" value="2"/>
</dbReference>
<dbReference type="Gene3D" id="2.60.120.200">
    <property type="match status" value="1"/>
</dbReference>
<dbReference type="SMART" id="SM00560">
    <property type="entry name" value="LamGL"/>
    <property type="match status" value="1"/>
</dbReference>
<accession>A0AAN0SEV4</accession>
<organism evidence="5 6">
    <name type="scientific">Vibrio coralliilyticus</name>
    <dbReference type="NCBI Taxonomy" id="190893"/>
    <lineage>
        <taxon>Bacteria</taxon>
        <taxon>Pseudomonadati</taxon>
        <taxon>Pseudomonadota</taxon>
        <taxon>Gammaproteobacteria</taxon>
        <taxon>Vibrionales</taxon>
        <taxon>Vibrionaceae</taxon>
        <taxon>Vibrio</taxon>
    </lineage>
</organism>
<dbReference type="InterPro" id="IPR013320">
    <property type="entry name" value="ConA-like_dom_sf"/>
</dbReference>
<dbReference type="EMBL" id="CP009617">
    <property type="protein sequence ID" value="AIW19991.1"/>
    <property type="molecule type" value="Genomic_DNA"/>
</dbReference>
<dbReference type="InterPro" id="IPR046524">
    <property type="entry name" value="DUF6701"/>
</dbReference>
<keyword evidence="2" id="KW-1015">Disulfide bond</keyword>
<dbReference type="Pfam" id="PF20419">
    <property type="entry name" value="DUF6701"/>
    <property type="match status" value="1"/>
</dbReference>
<evidence type="ECO:0000259" key="4">
    <source>
        <dbReference type="SMART" id="SM00560"/>
    </source>
</evidence>
<protein>
    <recommendedName>
        <fullName evidence="4">LamG-like jellyroll fold domain-containing protein</fullName>
    </recommendedName>
</protein>
<keyword evidence="1 3" id="KW-0732">Signal</keyword>
<evidence type="ECO:0000256" key="1">
    <source>
        <dbReference type="ARBA" id="ARBA00022729"/>
    </source>
</evidence>
<gene>
    <name evidence="5" type="ORF">IX92_13455</name>
</gene>